<evidence type="ECO:0000259" key="2">
    <source>
        <dbReference type="Pfam" id="PF12733"/>
    </source>
</evidence>
<evidence type="ECO:0000256" key="1">
    <source>
        <dbReference type="SAM" id="SignalP"/>
    </source>
</evidence>
<feature type="domain" description="Cadherin-like beta-sandwich-like" evidence="2">
    <location>
        <begin position="43"/>
        <end position="136"/>
    </location>
</feature>
<dbReference type="OrthoDB" id="5720638at2"/>
<dbReference type="InterPro" id="IPR025883">
    <property type="entry name" value="Cadherin-like_domain"/>
</dbReference>
<evidence type="ECO:0000313" key="4">
    <source>
        <dbReference type="Proteomes" id="UP000199032"/>
    </source>
</evidence>
<feature type="domain" description="Cadherin-like beta-sandwich-like" evidence="2">
    <location>
        <begin position="253"/>
        <end position="348"/>
    </location>
</feature>
<dbReference type="EMBL" id="CZQA01000008">
    <property type="protein sequence ID" value="CUS35877.1"/>
    <property type="molecule type" value="Genomic_DNA"/>
</dbReference>
<dbReference type="AlphaFoldDB" id="A0A0S4LE94"/>
<protein>
    <recommendedName>
        <fullName evidence="2">Cadherin-like beta-sandwich-like domain-containing protein</fullName>
    </recommendedName>
</protein>
<feature type="signal peptide" evidence="1">
    <location>
        <begin position="1"/>
        <end position="25"/>
    </location>
</feature>
<proteinExistence type="predicted"/>
<feature type="domain" description="Cadherin-like beta-sandwich-like" evidence="2">
    <location>
        <begin position="143"/>
        <end position="245"/>
    </location>
</feature>
<dbReference type="RefSeq" id="WP_090748370.1">
    <property type="nucleotide sequence ID" value="NZ_CZQA01000008.1"/>
</dbReference>
<sequence>MSMKHTLISTSCHTAVLLITLCFSASGCKDSASISERSVEVPLASLTITPPGGLQPAFSSNTTSYTASVPTAVTSVTVTASPQSSTTTIMIKGVITPAGQGHPVPLGQPGSTTPIEVVASSQNGLESRYTVTVTRRLSGDNRLSDLKVTTSTVLQPLLPRFDTNVLNYTVNVANTVEQVTITATKSDQSATMLMSSAANSVSIGPGINPGQLPVTLGNPGTTTSVSITVTAPSGAAETYSITINRLFSNDSLLSALQVNAGSLDPPFAPDTENYTVKVGLLVPDVTITATKSDPNATMSALGSVIATAGTPTGQVIISPGLGPNPPVGIAVIAQDGVTSTTYNVTVIRGL</sequence>
<keyword evidence="4" id="KW-1185">Reference proteome</keyword>
<gene>
    <name evidence="3" type="ORF">COMA1_20494</name>
</gene>
<dbReference type="Proteomes" id="UP000199032">
    <property type="component" value="Unassembled WGS sequence"/>
</dbReference>
<evidence type="ECO:0000313" key="3">
    <source>
        <dbReference type="EMBL" id="CUS35877.1"/>
    </source>
</evidence>
<organism evidence="3 4">
    <name type="scientific">Candidatus Nitrospira nitrosa</name>
    <dbReference type="NCBI Taxonomy" id="1742972"/>
    <lineage>
        <taxon>Bacteria</taxon>
        <taxon>Pseudomonadati</taxon>
        <taxon>Nitrospirota</taxon>
        <taxon>Nitrospiria</taxon>
        <taxon>Nitrospirales</taxon>
        <taxon>Nitrospiraceae</taxon>
        <taxon>Nitrospira</taxon>
    </lineage>
</organism>
<accession>A0A0S4LE94</accession>
<dbReference type="STRING" id="1742972.COMA1_20494"/>
<reference evidence="3 4" key="1">
    <citation type="submission" date="2015-10" db="EMBL/GenBank/DDBJ databases">
        <authorList>
            <person name="Gilbert D.G."/>
        </authorList>
    </citation>
    <scope>NUCLEOTIDE SEQUENCE [LARGE SCALE GENOMIC DNA]</scope>
    <source>
        <strain evidence="3">COMA1</strain>
    </source>
</reference>
<feature type="chain" id="PRO_5006623881" description="Cadherin-like beta-sandwich-like domain-containing protein" evidence="1">
    <location>
        <begin position="26"/>
        <end position="350"/>
    </location>
</feature>
<name>A0A0S4LE94_9BACT</name>
<keyword evidence="1" id="KW-0732">Signal</keyword>
<dbReference type="PROSITE" id="PS51257">
    <property type="entry name" value="PROKAR_LIPOPROTEIN"/>
    <property type="match status" value="1"/>
</dbReference>
<dbReference type="Pfam" id="PF12733">
    <property type="entry name" value="Cadherin-like"/>
    <property type="match status" value="3"/>
</dbReference>